<dbReference type="PANTHER" id="PTHR47959:SF1">
    <property type="entry name" value="ATP-DEPENDENT RNA HELICASE DBPA"/>
    <property type="match status" value="1"/>
</dbReference>
<accession>A0A1S1YSN3</accession>
<dbReference type="OrthoDB" id="974172at2"/>
<name>A0A1S1YSN3_FLAPC</name>
<gene>
    <name evidence="8" type="ORF">NH26_20730</name>
</gene>
<evidence type="ECO:0000256" key="5">
    <source>
        <dbReference type="ARBA" id="ARBA00038437"/>
    </source>
</evidence>
<keyword evidence="4" id="KW-0067">ATP-binding</keyword>
<dbReference type="EMBL" id="JRYR02000002">
    <property type="protein sequence ID" value="OHX64037.1"/>
    <property type="molecule type" value="Genomic_DNA"/>
</dbReference>
<dbReference type="Gene3D" id="3.30.70.330">
    <property type="match status" value="1"/>
</dbReference>
<dbReference type="GO" id="GO:0003676">
    <property type="term" value="F:nucleic acid binding"/>
    <property type="evidence" value="ECO:0007669"/>
    <property type="project" value="InterPro"/>
</dbReference>
<dbReference type="STRING" id="915059.NH26_20730"/>
<dbReference type="Gene3D" id="3.40.50.300">
    <property type="entry name" value="P-loop containing nucleotide triphosphate hydrolases"/>
    <property type="match status" value="2"/>
</dbReference>
<feature type="domain" description="Helicase ATP-binding" evidence="6">
    <location>
        <begin position="26"/>
        <end position="194"/>
    </location>
</feature>
<evidence type="ECO:0000259" key="6">
    <source>
        <dbReference type="PROSITE" id="PS51192"/>
    </source>
</evidence>
<dbReference type="SMART" id="SM00487">
    <property type="entry name" value="DEXDc"/>
    <property type="match status" value="1"/>
</dbReference>
<dbReference type="CDD" id="cd12252">
    <property type="entry name" value="RRM_DbpA"/>
    <property type="match status" value="1"/>
</dbReference>
<evidence type="ECO:0000256" key="3">
    <source>
        <dbReference type="ARBA" id="ARBA00022806"/>
    </source>
</evidence>
<dbReference type="InterPro" id="IPR044742">
    <property type="entry name" value="DEAD/DEAH_RhlB"/>
</dbReference>
<evidence type="ECO:0000256" key="2">
    <source>
        <dbReference type="ARBA" id="ARBA00022801"/>
    </source>
</evidence>
<dbReference type="AlphaFoldDB" id="A0A1S1YSN3"/>
<organism evidence="8 9">
    <name type="scientific">Flammeovirga pacifica</name>
    <dbReference type="NCBI Taxonomy" id="915059"/>
    <lineage>
        <taxon>Bacteria</taxon>
        <taxon>Pseudomonadati</taxon>
        <taxon>Bacteroidota</taxon>
        <taxon>Cytophagia</taxon>
        <taxon>Cytophagales</taxon>
        <taxon>Flammeovirgaceae</taxon>
        <taxon>Flammeovirga</taxon>
    </lineage>
</organism>
<dbReference type="CDD" id="cd00268">
    <property type="entry name" value="DEADc"/>
    <property type="match status" value="1"/>
</dbReference>
<dbReference type="InterPro" id="IPR014001">
    <property type="entry name" value="Helicase_ATP-bd"/>
</dbReference>
<proteinExistence type="inferred from homology"/>
<dbReference type="Pfam" id="PF00270">
    <property type="entry name" value="DEAD"/>
    <property type="match status" value="1"/>
</dbReference>
<dbReference type="CDD" id="cd18787">
    <property type="entry name" value="SF2_C_DEAD"/>
    <property type="match status" value="1"/>
</dbReference>
<dbReference type="Pfam" id="PF00271">
    <property type="entry name" value="Helicase_C"/>
    <property type="match status" value="1"/>
</dbReference>
<dbReference type="InterPro" id="IPR005580">
    <property type="entry name" value="DbpA/CsdA_RNA-bd_dom"/>
</dbReference>
<comment type="similarity">
    <text evidence="5">Belongs to the DEAD box helicase family.</text>
</comment>
<evidence type="ECO:0000313" key="9">
    <source>
        <dbReference type="Proteomes" id="UP000179797"/>
    </source>
</evidence>
<evidence type="ECO:0000256" key="4">
    <source>
        <dbReference type="ARBA" id="ARBA00022840"/>
    </source>
</evidence>
<dbReference type="PANTHER" id="PTHR47959">
    <property type="entry name" value="ATP-DEPENDENT RNA HELICASE RHLE-RELATED"/>
    <property type="match status" value="1"/>
</dbReference>
<feature type="domain" description="Helicase C-terminal" evidence="7">
    <location>
        <begin position="218"/>
        <end position="364"/>
    </location>
</feature>
<reference evidence="8 9" key="1">
    <citation type="journal article" date="2012" name="Int. J. Syst. Evol. Microbiol.">
        <title>Flammeovirga pacifica sp. nov., isolated from deep-sea sediment.</title>
        <authorList>
            <person name="Xu H."/>
            <person name="Fu Y."/>
            <person name="Yang N."/>
            <person name="Ding Z."/>
            <person name="Lai Q."/>
            <person name="Zeng R."/>
        </authorList>
    </citation>
    <scope>NUCLEOTIDE SEQUENCE [LARGE SCALE GENOMIC DNA]</scope>
    <source>
        <strain evidence="9">DSM 24597 / LMG 26175 / WPAGA1</strain>
    </source>
</reference>
<dbReference type="PROSITE" id="PS51194">
    <property type="entry name" value="HELICASE_CTER"/>
    <property type="match status" value="1"/>
</dbReference>
<keyword evidence="2" id="KW-0378">Hydrolase</keyword>
<dbReference type="Pfam" id="PF03880">
    <property type="entry name" value="DbpA"/>
    <property type="match status" value="1"/>
</dbReference>
<dbReference type="InterPro" id="IPR001650">
    <property type="entry name" value="Helicase_C-like"/>
</dbReference>
<dbReference type="InterPro" id="IPR012677">
    <property type="entry name" value="Nucleotide-bd_a/b_plait_sf"/>
</dbReference>
<dbReference type="SMART" id="SM00490">
    <property type="entry name" value="HELICc"/>
    <property type="match status" value="1"/>
</dbReference>
<evidence type="ECO:0000256" key="1">
    <source>
        <dbReference type="ARBA" id="ARBA00022741"/>
    </source>
</evidence>
<dbReference type="InterPro" id="IPR027417">
    <property type="entry name" value="P-loop_NTPase"/>
</dbReference>
<dbReference type="Proteomes" id="UP000179797">
    <property type="component" value="Unassembled WGS sequence"/>
</dbReference>
<dbReference type="InterPro" id="IPR050079">
    <property type="entry name" value="DEAD_box_RNA_helicase"/>
</dbReference>
<keyword evidence="9" id="KW-1185">Reference proteome</keyword>
<keyword evidence="1" id="KW-0547">Nucleotide-binding</keyword>
<dbReference type="PROSITE" id="PS51192">
    <property type="entry name" value="HELICASE_ATP_BIND_1"/>
    <property type="match status" value="1"/>
</dbReference>
<dbReference type="GO" id="GO:0003724">
    <property type="term" value="F:RNA helicase activity"/>
    <property type="evidence" value="ECO:0007669"/>
    <property type="project" value="TreeGrafter"/>
</dbReference>
<dbReference type="GO" id="GO:0005829">
    <property type="term" value="C:cytosol"/>
    <property type="evidence" value="ECO:0007669"/>
    <property type="project" value="TreeGrafter"/>
</dbReference>
<dbReference type="InterPro" id="IPR011545">
    <property type="entry name" value="DEAD/DEAH_box_helicase_dom"/>
</dbReference>
<dbReference type="SUPFAM" id="SSF52540">
    <property type="entry name" value="P-loop containing nucleoside triphosphate hydrolases"/>
    <property type="match status" value="1"/>
</dbReference>
<dbReference type="RefSeq" id="WP_044218219.1">
    <property type="nucleotide sequence ID" value="NZ_JRYR02000002.1"/>
</dbReference>
<protein>
    <submittedName>
        <fullName evidence="8">Helicase</fullName>
    </submittedName>
</protein>
<evidence type="ECO:0000313" key="8">
    <source>
        <dbReference type="EMBL" id="OHX64037.1"/>
    </source>
</evidence>
<dbReference type="GO" id="GO:0005524">
    <property type="term" value="F:ATP binding"/>
    <property type="evidence" value="ECO:0007669"/>
    <property type="project" value="UniProtKB-KW"/>
</dbReference>
<sequence>MNNKTLENIKKNLGIEDFNAIQNESMKFSQEFKNLILLAPTGSGKTLGYLLPILDKINPDIPGVQALIMVPSRELALQIEKVFKSIGSKFQINCCYGGHSFQIEQKNLSQPPQVLVGTPGRIASHIEEDTFDYSTIEYLVFDEFDKALEFGFLKDMDFIVSYLRSVSFKMLTSATDLKEYPDFLNLSDAKILNHLGAQIPKPLTVYQTEVKSKEKLTQLLKLIYHLKAERMIIFCNHRAAVDRIGSYLKENGLNHQMFHGGMDQIDRERSLVKFRNDTSMILITTDLAARGLDIPLIQHVIHYQLPPKEDAFIHRNGRTARMHEKGNSYMLLADDDELPEYVNTYPRHFEIPQDAPKPKPTEWETVYVSAGKKNKINKIDLVGLFIKKGGLDKNEIGLIEVKDFISFIAVKKSKAAEIVKKLNKERVKKLKVKVDIAQ</sequence>
<keyword evidence="3 8" id="KW-0347">Helicase</keyword>
<evidence type="ECO:0000259" key="7">
    <source>
        <dbReference type="PROSITE" id="PS51194"/>
    </source>
</evidence>
<comment type="caution">
    <text evidence="8">The sequence shown here is derived from an EMBL/GenBank/DDBJ whole genome shotgun (WGS) entry which is preliminary data.</text>
</comment>
<dbReference type="GO" id="GO:0016787">
    <property type="term" value="F:hydrolase activity"/>
    <property type="evidence" value="ECO:0007669"/>
    <property type="project" value="UniProtKB-KW"/>
</dbReference>